<name>A0AAW5TVB0_9LACT</name>
<accession>A0AAW5TVB0</accession>
<dbReference type="EMBL" id="JAOQNN010000002">
    <property type="protein sequence ID" value="MCW2281463.1"/>
    <property type="molecule type" value="Genomic_DNA"/>
</dbReference>
<proteinExistence type="predicted"/>
<protein>
    <submittedName>
        <fullName evidence="1">Deoxyhypusine synthase</fullName>
    </submittedName>
</protein>
<comment type="caution">
    <text evidence="1">The sequence shown here is derived from an EMBL/GenBank/DDBJ whole genome shotgun (WGS) entry which is preliminary data.</text>
</comment>
<reference evidence="1" key="1">
    <citation type="submission" date="2023-08" db="EMBL/GenBank/DDBJ databases">
        <title>Genomic analyses of the natural microbiome of Caenorhabditis elegans.</title>
        <authorList>
            <person name="Samuel B."/>
        </authorList>
    </citation>
    <scope>NUCLEOTIDE SEQUENCE</scope>
    <source>
        <strain evidence="1">BIGb0220</strain>
    </source>
</reference>
<sequence length="60" mass="7266">MKKDKRDKLLDRIYKLITIDNDYNENAHFIYKILSEILNGQKIVTKKYIEDRNYGDTKND</sequence>
<gene>
    <name evidence="1" type="ORF">M2256_001985</name>
</gene>
<dbReference type="RefSeq" id="WP_264654006.1">
    <property type="nucleotide sequence ID" value="NZ_JAOQNN010000002.1"/>
</dbReference>
<organism evidence="1 2">
    <name type="scientific">Lactococcus lactis</name>
    <dbReference type="NCBI Taxonomy" id="1358"/>
    <lineage>
        <taxon>Bacteria</taxon>
        <taxon>Bacillati</taxon>
        <taxon>Bacillota</taxon>
        <taxon>Bacilli</taxon>
        <taxon>Lactobacillales</taxon>
        <taxon>Streptococcaceae</taxon>
        <taxon>Lactococcus</taxon>
    </lineage>
</organism>
<evidence type="ECO:0000313" key="2">
    <source>
        <dbReference type="Proteomes" id="UP001207687"/>
    </source>
</evidence>
<dbReference type="AlphaFoldDB" id="A0AAW5TVB0"/>
<evidence type="ECO:0000313" key="1">
    <source>
        <dbReference type="EMBL" id="MCW2281463.1"/>
    </source>
</evidence>
<dbReference type="Proteomes" id="UP001207687">
    <property type="component" value="Unassembled WGS sequence"/>
</dbReference>